<dbReference type="InterPro" id="IPR006675">
    <property type="entry name" value="HDIG_dom"/>
</dbReference>
<dbReference type="EMBL" id="JACRDE010000122">
    <property type="protein sequence ID" value="MBI5248647.1"/>
    <property type="molecule type" value="Genomic_DNA"/>
</dbReference>
<dbReference type="Pfam" id="PF01966">
    <property type="entry name" value="HD"/>
    <property type="match status" value="1"/>
</dbReference>
<feature type="transmembrane region" description="Helical" evidence="2">
    <location>
        <begin position="386"/>
        <end position="413"/>
    </location>
</feature>
<feature type="region of interest" description="Disordered" evidence="1">
    <location>
        <begin position="141"/>
        <end position="163"/>
    </location>
</feature>
<dbReference type="CDD" id="cd00077">
    <property type="entry name" value="HDc"/>
    <property type="match status" value="1"/>
</dbReference>
<feature type="transmembrane region" description="Helical" evidence="2">
    <location>
        <begin position="434"/>
        <end position="457"/>
    </location>
</feature>
<dbReference type="Proteomes" id="UP000807825">
    <property type="component" value="Unassembled WGS sequence"/>
</dbReference>
<organism evidence="4 5">
    <name type="scientific">Desulfomonile tiedjei</name>
    <dbReference type="NCBI Taxonomy" id="2358"/>
    <lineage>
        <taxon>Bacteria</taxon>
        <taxon>Pseudomonadati</taxon>
        <taxon>Thermodesulfobacteriota</taxon>
        <taxon>Desulfomonilia</taxon>
        <taxon>Desulfomonilales</taxon>
        <taxon>Desulfomonilaceae</taxon>
        <taxon>Desulfomonile</taxon>
    </lineage>
</organism>
<dbReference type="SMART" id="SM00471">
    <property type="entry name" value="HDc"/>
    <property type="match status" value="1"/>
</dbReference>
<accession>A0A9D6V3T7</accession>
<dbReference type="InterPro" id="IPR011621">
    <property type="entry name" value="Metal-dep_PHydrolase_7TM_intra"/>
</dbReference>
<keyword evidence="2" id="KW-0812">Transmembrane</keyword>
<evidence type="ECO:0000256" key="1">
    <source>
        <dbReference type="SAM" id="MobiDB-lite"/>
    </source>
</evidence>
<gene>
    <name evidence="4" type="ORF">HY912_04065</name>
</gene>
<dbReference type="Gene3D" id="1.10.3210.10">
    <property type="entry name" value="Hypothetical protein af1432"/>
    <property type="match status" value="1"/>
</dbReference>
<keyword evidence="2" id="KW-1133">Transmembrane helix</keyword>
<dbReference type="NCBIfam" id="TIGR00277">
    <property type="entry name" value="HDIG"/>
    <property type="match status" value="1"/>
</dbReference>
<comment type="caution">
    <text evidence="4">The sequence shown here is derived from an EMBL/GenBank/DDBJ whole genome shotgun (WGS) entry which is preliminary data.</text>
</comment>
<feature type="transmembrane region" description="Helical" evidence="2">
    <location>
        <begin position="492"/>
        <end position="511"/>
    </location>
</feature>
<sequence length="827" mass="91379">MPDSQVQTKPRPSESFKEWLGSVRKTADKKLPKWASGLGEPKWQRWALIVGTSLIAAFMMAPKSFRVYSLTVGEPATETIVSPITFRVVDEAATSKNRDEILKSVLPVYDFDDEMVHDVQSRIVVAFDFMTNYLSSETAYETREAEKSKEQPPQEAASPGAKHQQFRVLDENTLRTRFENLLGARVSPSSFAVLKTHGFNVRIQRDLSSLIVPVLVKGIALSRELVVRDGKSGILLKLKNKEKLEVQKDLSQIFDLKEAVNFINVEEKDPSRDSAVSRTIKRLAMDLVNVNITYNREKSALLKQEALASVKPVYFQIAKGEPIIKEGEPVNEGHVRKLAGLNKANPAYSRYTIIAGFCLMLILLLRLGFYFSEKHLDRGRQATDDLLLFCLLLIGTIIMVRFICSLSPILGAAEKAMAPKAIAYAAPVSTGSMLMALMVDARIAFIFAAVSAVTAALAIEGDIYLFAFYFISGIVGLHGMAKITDRTSVLRAGLVVGLVNMVSILAVKMALGQMEAIQDLYEVGLGFLGGLVSGLLVSGLAPLLEPLGYVTNVKLLEIANLNHPLLRDMALRAPGTYHHSIMVGNLAEGAAELIGANPLLARVGAYYHDIGKIGKKHKPIYFIENQERGINPHDKLEPSMSALILVSHVKSGVEKARDHRLGMPIVDIIQQHHGTNLIKFFYSKALEKAERNHQTVDEDKYRYPGPRPQTKEAALVMLADVVEAACRTLSDPTPARIQKRVQTLIMGLFAEGQLDQSTLTLKDIHAITKSFVRALQGILHSRIDYPADVGTQERLNGDTHRQPPDKDKARPARTAEENGTNIRRLGL</sequence>
<reference evidence="4" key="1">
    <citation type="submission" date="2020-07" db="EMBL/GenBank/DDBJ databases">
        <title>Huge and variable diversity of episymbiotic CPR bacteria and DPANN archaea in groundwater ecosystems.</title>
        <authorList>
            <person name="He C.Y."/>
            <person name="Keren R."/>
            <person name="Whittaker M."/>
            <person name="Farag I.F."/>
            <person name="Doudna J."/>
            <person name="Cate J.H.D."/>
            <person name="Banfield J.F."/>
        </authorList>
    </citation>
    <scope>NUCLEOTIDE SEQUENCE</scope>
    <source>
        <strain evidence="4">NC_groundwater_1664_Pr3_B-0.1um_52_9</strain>
    </source>
</reference>
<feature type="region of interest" description="Disordered" evidence="1">
    <location>
        <begin position="790"/>
        <end position="827"/>
    </location>
</feature>
<evidence type="ECO:0000313" key="5">
    <source>
        <dbReference type="Proteomes" id="UP000807825"/>
    </source>
</evidence>
<feature type="compositionally biased region" description="Basic and acidic residues" evidence="1">
    <location>
        <begin position="141"/>
        <end position="152"/>
    </location>
</feature>
<keyword evidence="2" id="KW-0472">Membrane</keyword>
<feature type="compositionally biased region" description="Basic and acidic residues" evidence="1">
    <location>
        <begin position="795"/>
        <end position="816"/>
    </location>
</feature>
<dbReference type="InterPro" id="IPR006674">
    <property type="entry name" value="HD_domain"/>
</dbReference>
<name>A0A9D6V3T7_9BACT</name>
<evidence type="ECO:0000313" key="4">
    <source>
        <dbReference type="EMBL" id="MBI5248647.1"/>
    </source>
</evidence>
<dbReference type="Pfam" id="PF07697">
    <property type="entry name" value="7TMR-HDED"/>
    <property type="match status" value="1"/>
</dbReference>
<dbReference type="AlphaFoldDB" id="A0A9D6V3T7"/>
<protein>
    <submittedName>
        <fullName evidence="4">HDIG domain-containing protein</fullName>
    </submittedName>
</protein>
<evidence type="ECO:0000256" key="2">
    <source>
        <dbReference type="SAM" id="Phobius"/>
    </source>
</evidence>
<proteinExistence type="predicted"/>
<dbReference type="PROSITE" id="PS51831">
    <property type="entry name" value="HD"/>
    <property type="match status" value="1"/>
</dbReference>
<dbReference type="InterPro" id="IPR003607">
    <property type="entry name" value="HD/PDEase_dom"/>
</dbReference>
<dbReference type="Pfam" id="PF07698">
    <property type="entry name" value="7TM-7TMR_HD"/>
    <property type="match status" value="1"/>
</dbReference>
<feature type="domain" description="HD" evidence="3">
    <location>
        <begin position="576"/>
        <end position="725"/>
    </location>
</feature>
<dbReference type="InterPro" id="IPR052722">
    <property type="entry name" value="PgpH_phosphodiesterase"/>
</dbReference>
<dbReference type="SUPFAM" id="SSF109604">
    <property type="entry name" value="HD-domain/PDEase-like"/>
    <property type="match status" value="1"/>
</dbReference>
<evidence type="ECO:0000259" key="3">
    <source>
        <dbReference type="PROSITE" id="PS51831"/>
    </source>
</evidence>
<dbReference type="PANTHER" id="PTHR36442">
    <property type="entry name" value="CYCLIC-DI-AMP PHOSPHODIESTERASE PGPH"/>
    <property type="match status" value="1"/>
</dbReference>
<dbReference type="InterPro" id="IPR011624">
    <property type="entry name" value="Metal-dep_PHydrolase_7TM_extra"/>
</dbReference>
<feature type="transmembrane region" description="Helical" evidence="2">
    <location>
        <begin position="523"/>
        <end position="544"/>
    </location>
</feature>
<feature type="transmembrane region" description="Helical" evidence="2">
    <location>
        <begin position="351"/>
        <end position="371"/>
    </location>
</feature>
<dbReference type="PANTHER" id="PTHR36442:SF1">
    <property type="entry name" value="CYCLIC-DI-AMP PHOSPHODIESTERASE PGPH"/>
    <property type="match status" value="1"/>
</dbReference>